<dbReference type="AlphaFoldDB" id="A0AAD6Z144"/>
<name>A0AAD6Z144_9AGAR</name>
<organism evidence="1 3">
    <name type="scientific">Mycena albidolilacea</name>
    <dbReference type="NCBI Taxonomy" id="1033008"/>
    <lineage>
        <taxon>Eukaryota</taxon>
        <taxon>Fungi</taxon>
        <taxon>Dikarya</taxon>
        <taxon>Basidiomycota</taxon>
        <taxon>Agaricomycotina</taxon>
        <taxon>Agaricomycetes</taxon>
        <taxon>Agaricomycetidae</taxon>
        <taxon>Agaricales</taxon>
        <taxon>Marasmiineae</taxon>
        <taxon>Mycenaceae</taxon>
        <taxon>Mycena</taxon>
    </lineage>
</organism>
<accession>A0AAD6Z144</accession>
<sequence>MSHNPETFLIVAAAIIFGEQKAHTLAPGKGGAMAATQRVAREKNGILATCATDFEGFWQGTRISTKNVTQLVPCMPRVNFSRPPVPRVNFSRPPVPRVNFSRITTRATGQF</sequence>
<evidence type="ECO:0000313" key="3">
    <source>
        <dbReference type="Proteomes" id="UP001218218"/>
    </source>
</evidence>
<proteinExistence type="predicted"/>
<dbReference type="Proteomes" id="UP001218218">
    <property type="component" value="Unassembled WGS sequence"/>
</dbReference>
<comment type="caution">
    <text evidence="1">The sequence shown here is derived from an EMBL/GenBank/DDBJ whole genome shotgun (WGS) entry which is preliminary data.</text>
</comment>
<gene>
    <name evidence="2" type="ORF">DFH08DRAFT_808389</name>
    <name evidence="1" type="ORF">DFH08DRAFT_826372</name>
</gene>
<dbReference type="EMBL" id="JARIHO010000017">
    <property type="protein sequence ID" value="KAJ7348661.1"/>
    <property type="molecule type" value="Genomic_DNA"/>
</dbReference>
<protein>
    <submittedName>
        <fullName evidence="1">Uncharacterized protein</fullName>
    </submittedName>
</protein>
<dbReference type="EMBL" id="JARIHO010000113">
    <property type="protein sequence ID" value="KAJ7302627.1"/>
    <property type="molecule type" value="Genomic_DNA"/>
</dbReference>
<evidence type="ECO:0000313" key="2">
    <source>
        <dbReference type="EMBL" id="KAJ7348661.1"/>
    </source>
</evidence>
<reference evidence="1" key="1">
    <citation type="submission" date="2023-03" db="EMBL/GenBank/DDBJ databases">
        <title>Massive genome expansion in bonnet fungi (Mycena s.s.) driven by repeated elements and novel gene families across ecological guilds.</title>
        <authorList>
            <consortium name="Lawrence Berkeley National Laboratory"/>
            <person name="Harder C.B."/>
            <person name="Miyauchi S."/>
            <person name="Viragh M."/>
            <person name="Kuo A."/>
            <person name="Thoen E."/>
            <person name="Andreopoulos B."/>
            <person name="Lu D."/>
            <person name="Skrede I."/>
            <person name="Drula E."/>
            <person name="Henrissat B."/>
            <person name="Morin E."/>
            <person name="Kohler A."/>
            <person name="Barry K."/>
            <person name="LaButti K."/>
            <person name="Morin E."/>
            <person name="Salamov A."/>
            <person name="Lipzen A."/>
            <person name="Mereny Z."/>
            <person name="Hegedus B."/>
            <person name="Baldrian P."/>
            <person name="Stursova M."/>
            <person name="Weitz H."/>
            <person name="Taylor A."/>
            <person name="Grigoriev I.V."/>
            <person name="Nagy L.G."/>
            <person name="Martin F."/>
            <person name="Kauserud H."/>
        </authorList>
    </citation>
    <scope>NUCLEOTIDE SEQUENCE</scope>
    <source>
        <strain evidence="1">CBHHK002</strain>
    </source>
</reference>
<evidence type="ECO:0000313" key="1">
    <source>
        <dbReference type="EMBL" id="KAJ7302627.1"/>
    </source>
</evidence>
<keyword evidence="3" id="KW-1185">Reference proteome</keyword>